<reference evidence="1" key="3">
    <citation type="journal article" date="2017" name="Nature">
        <title>Genome sequence of the progenitor of the wheat D genome Aegilops tauschii.</title>
        <authorList>
            <person name="Luo M.C."/>
            <person name="Gu Y.Q."/>
            <person name="Puiu D."/>
            <person name="Wang H."/>
            <person name="Twardziok S.O."/>
            <person name="Deal K.R."/>
            <person name="Huo N."/>
            <person name="Zhu T."/>
            <person name="Wang L."/>
            <person name="Wang Y."/>
            <person name="McGuire P.E."/>
            <person name="Liu S."/>
            <person name="Long H."/>
            <person name="Ramasamy R.K."/>
            <person name="Rodriguez J.C."/>
            <person name="Van S.L."/>
            <person name="Yuan L."/>
            <person name="Wang Z."/>
            <person name="Xia Z."/>
            <person name="Xiao L."/>
            <person name="Anderson O.D."/>
            <person name="Ouyang S."/>
            <person name="Liang Y."/>
            <person name="Zimin A.V."/>
            <person name="Pertea G."/>
            <person name="Qi P."/>
            <person name="Bennetzen J.L."/>
            <person name="Dai X."/>
            <person name="Dawson M.W."/>
            <person name="Muller H.G."/>
            <person name="Kugler K."/>
            <person name="Rivarola-Duarte L."/>
            <person name="Spannagl M."/>
            <person name="Mayer K.F.X."/>
            <person name="Lu F.H."/>
            <person name="Bevan M.W."/>
            <person name="Leroy P."/>
            <person name="Li P."/>
            <person name="You F.M."/>
            <person name="Sun Q."/>
            <person name="Liu Z."/>
            <person name="Lyons E."/>
            <person name="Wicker T."/>
            <person name="Salzberg S.L."/>
            <person name="Devos K.M."/>
            <person name="Dvorak J."/>
        </authorList>
    </citation>
    <scope>NUCLEOTIDE SEQUENCE [LARGE SCALE GENOMIC DNA]</scope>
    <source>
        <strain evidence="1">cv. AL8/78</strain>
    </source>
</reference>
<reference evidence="1" key="5">
    <citation type="journal article" date="2021" name="G3 (Bethesda)">
        <title>Aegilops tauschii genome assembly Aet v5.0 features greater sequence contiguity and improved annotation.</title>
        <authorList>
            <person name="Wang L."/>
            <person name="Zhu T."/>
            <person name="Rodriguez J.C."/>
            <person name="Deal K.R."/>
            <person name="Dubcovsky J."/>
            <person name="McGuire P.E."/>
            <person name="Lux T."/>
            <person name="Spannagl M."/>
            <person name="Mayer K.F.X."/>
            <person name="Baldrich P."/>
            <person name="Meyers B.C."/>
            <person name="Huo N."/>
            <person name="Gu Y.Q."/>
            <person name="Zhou H."/>
            <person name="Devos K.M."/>
            <person name="Bennetzen J.L."/>
            <person name="Unver T."/>
            <person name="Budak H."/>
            <person name="Gulick P.J."/>
            <person name="Galiba G."/>
            <person name="Kalapos B."/>
            <person name="Nelson D.R."/>
            <person name="Li P."/>
            <person name="You F.M."/>
            <person name="Luo M.C."/>
            <person name="Dvorak J."/>
        </authorList>
    </citation>
    <scope>NUCLEOTIDE SEQUENCE [LARGE SCALE GENOMIC DNA]</scope>
    <source>
        <strain evidence="1">cv. AL8/78</strain>
    </source>
</reference>
<accession>A0A453NBF2</accession>
<name>A0A453NBF2_AEGTS</name>
<dbReference type="Proteomes" id="UP000015105">
    <property type="component" value="Chromosome 6D"/>
</dbReference>
<evidence type="ECO:0000313" key="2">
    <source>
        <dbReference type="Proteomes" id="UP000015105"/>
    </source>
</evidence>
<dbReference type="EnsemblPlants" id="AET6Gv20303900.2">
    <property type="protein sequence ID" value="AET6Gv20303900.2"/>
    <property type="gene ID" value="AET6Gv20303900"/>
</dbReference>
<dbReference type="AlphaFoldDB" id="A0A453NBF2"/>
<dbReference type="Gramene" id="AET6Gv20303900.2">
    <property type="protein sequence ID" value="AET6Gv20303900.2"/>
    <property type="gene ID" value="AET6Gv20303900"/>
</dbReference>
<keyword evidence="2" id="KW-1185">Reference proteome</keyword>
<organism evidence="1 2">
    <name type="scientific">Aegilops tauschii subsp. strangulata</name>
    <name type="common">Goatgrass</name>
    <dbReference type="NCBI Taxonomy" id="200361"/>
    <lineage>
        <taxon>Eukaryota</taxon>
        <taxon>Viridiplantae</taxon>
        <taxon>Streptophyta</taxon>
        <taxon>Embryophyta</taxon>
        <taxon>Tracheophyta</taxon>
        <taxon>Spermatophyta</taxon>
        <taxon>Magnoliopsida</taxon>
        <taxon>Liliopsida</taxon>
        <taxon>Poales</taxon>
        <taxon>Poaceae</taxon>
        <taxon>BOP clade</taxon>
        <taxon>Pooideae</taxon>
        <taxon>Triticodae</taxon>
        <taxon>Triticeae</taxon>
        <taxon>Triticinae</taxon>
        <taxon>Aegilops</taxon>
    </lineage>
</organism>
<evidence type="ECO:0000313" key="1">
    <source>
        <dbReference type="EnsemblPlants" id="AET6Gv20303900.2"/>
    </source>
</evidence>
<protein>
    <submittedName>
        <fullName evidence="1">Uncharacterized protein</fullName>
    </submittedName>
</protein>
<reference evidence="2" key="2">
    <citation type="journal article" date="2017" name="Nat. Plants">
        <title>The Aegilops tauschii genome reveals multiple impacts of transposons.</title>
        <authorList>
            <person name="Zhao G."/>
            <person name="Zou C."/>
            <person name="Li K."/>
            <person name="Wang K."/>
            <person name="Li T."/>
            <person name="Gao L."/>
            <person name="Zhang X."/>
            <person name="Wang H."/>
            <person name="Yang Z."/>
            <person name="Liu X."/>
            <person name="Jiang W."/>
            <person name="Mao L."/>
            <person name="Kong X."/>
            <person name="Jiao Y."/>
            <person name="Jia J."/>
        </authorList>
    </citation>
    <scope>NUCLEOTIDE SEQUENCE [LARGE SCALE GENOMIC DNA]</scope>
    <source>
        <strain evidence="2">cv. AL8/78</strain>
    </source>
</reference>
<proteinExistence type="predicted"/>
<reference evidence="2" key="1">
    <citation type="journal article" date="2014" name="Science">
        <title>Ancient hybridizations among the ancestral genomes of bread wheat.</title>
        <authorList>
            <consortium name="International Wheat Genome Sequencing Consortium,"/>
            <person name="Marcussen T."/>
            <person name="Sandve S.R."/>
            <person name="Heier L."/>
            <person name="Spannagl M."/>
            <person name="Pfeifer M."/>
            <person name="Jakobsen K.S."/>
            <person name="Wulff B.B."/>
            <person name="Steuernagel B."/>
            <person name="Mayer K.F."/>
            <person name="Olsen O.A."/>
        </authorList>
    </citation>
    <scope>NUCLEOTIDE SEQUENCE [LARGE SCALE GENOMIC DNA]</scope>
    <source>
        <strain evidence="2">cv. AL8/78</strain>
    </source>
</reference>
<sequence>MPYYLLPCAMWNICCVEVEPYVVVHNALIPFTRCISCHKPCEVLRRFSVLKFKVRQRSCLNM</sequence>
<reference evidence="1" key="4">
    <citation type="submission" date="2019-03" db="UniProtKB">
        <authorList>
            <consortium name="EnsemblPlants"/>
        </authorList>
    </citation>
    <scope>IDENTIFICATION</scope>
</reference>